<dbReference type="RefSeq" id="WP_058526736.1">
    <property type="nucleotide sequence ID" value="NZ_LNYA01000024.1"/>
</dbReference>
<protein>
    <submittedName>
        <fullName evidence="2">Uncharacterized protein</fullName>
    </submittedName>
</protein>
<evidence type="ECO:0000313" key="2">
    <source>
        <dbReference type="EMBL" id="KTC97767.1"/>
    </source>
</evidence>
<evidence type="ECO:0000256" key="1">
    <source>
        <dbReference type="SAM" id="SignalP"/>
    </source>
</evidence>
<evidence type="ECO:0000313" key="3">
    <source>
        <dbReference type="Proteomes" id="UP000054773"/>
    </source>
</evidence>
<dbReference type="EMBL" id="LNYA01000024">
    <property type="protein sequence ID" value="KTC97767.1"/>
    <property type="molecule type" value="Genomic_DNA"/>
</dbReference>
<reference evidence="2 3" key="1">
    <citation type="submission" date="2015-11" db="EMBL/GenBank/DDBJ databases">
        <title>Genomic analysis of 38 Legionella species identifies large and diverse effector repertoires.</title>
        <authorList>
            <person name="Burstein D."/>
            <person name="Amaro F."/>
            <person name="Zusman T."/>
            <person name="Lifshitz Z."/>
            <person name="Cohen O."/>
            <person name="Gilbert J.A."/>
            <person name="Pupko T."/>
            <person name="Shuman H.A."/>
            <person name="Segal G."/>
        </authorList>
    </citation>
    <scope>NUCLEOTIDE SEQUENCE [LARGE SCALE GENOMIC DNA]</scope>
    <source>
        <strain evidence="2 3">SE-32A-C8</strain>
    </source>
</reference>
<dbReference type="Proteomes" id="UP000054773">
    <property type="component" value="Unassembled WGS sequence"/>
</dbReference>
<dbReference type="AlphaFoldDB" id="A0A0W0TQ50"/>
<organism evidence="2 3">
    <name type="scientific">Legionella erythra</name>
    <dbReference type="NCBI Taxonomy" id="448"/>
    <lineage>
        <taxon>Bacteria</taxon>
        <taxon>Pseudomonadati</taxon>
        <taxon>Pseudomonadota</taxon>
        <taxon>Gammaproteobacteria</taxon>
        <taxon>Legionellales</taxon>
        <taxon>Legionellaceae</taxon>
        <taxon>Legionella</taxon>
    </lineage>
</organism>
<sequence>MFKFRYWSLLLVSHSLYALTTLTVTLSSDNNPGGMGDVGDLRYMLNLMNQDLNTIPDDYAIVFASPMTIQLNGILPVINNSPNPMNITIGNPGPVPTVIIDGNSGAYSGFFIPTGNVTIQNMIFQNLTAKGGNGGDGISGGGGGLGAGGAIYAPQSFLNGSNPSITLMNVSINNCSAVGGNGGNYLGPAATGHEGGGGGFSGNGGSITTTGITGGAGGGGYGGDGGDVTLSTTDMLGGGGGGGLGSRATVGVTTNLGHGGSDQNAGLDGNGYGLTITAGSGGGGNSGGNNAGGGGGGAAIAFGGGGGGSLGANGMSAQGNIPPLQGKFRVNATPSGGNGGDGAGGGGGGVVIVGPSNGIDGQAGSGGYGGGGGGSGLGGAIFVDSNLNLTVQALPGIPTVFNTSNNTTQAGTHGAGGPGGTDGLDGSAMGNSIFLRAGSSLTLRAQNANDILTLGNQVAFADDTVFGAGNTSVFVNGNGSVIYNGTTDYLGIVKIDNANFKVNGQIDQASVFVCRNTGISSQRGTLSGRGVLTGNDSRQLVS</sequence>
<accession>A0A0W0TQ50</accession>
<dbReference type="PATRIC" id="fig|448.7.peg.1675"/>
<keyword evidence="1" id="KW-0732">Signal</keyword>
<gene>
    <name evidence="2" type="ORF">Lery_1606</name>
</gene>
<dbReference type="STRING" id="448.Lery_1606"/>
<proteinExistence type="predicted"/>
<name>A0A0W0TQ50_LEGER</name>
<feature type="signal peptide" evidence="1">
    <location>
        <begin position="1"/>
        <end position="18"/>
    </location>
</feature>
<keyword evidence="3" id="KW-1185">Reference proteome</keyword>
<comment type="caution">
    <text evidence="2">The sequence shown here is derived from an EMBL/GenBank/DDBJ whole genome shotgun (WGS) entry which is preliminary data.</text>
</comment>
<feature type="chain" id="PRO_5006913287" evidence="1">
    <location>
        <begin position="19"/>
        <end position="542"/>
    </location>
</feature>